<evidence type="ECO:0000313" key="1">
    <source>
        <dbReference type="EMBL" id="SUB79850.1"/>
    </source>
</evidence>
<evidence type="ECO:0000313" key="2">
    <source>
        <dbReference type="Proteomes" id="UP000255283"/>
    </source>
</evidence>
<dbReference type="Pfam" id="PF02620">
    <property type="entry name" value="YceD"/>
    <property type="match status" value="1"/>
</dbReference>
<accession>A0AAQ1UIF1</accession>
<dbReference type="InterPro" id="IPR003772">
    <property type="entry name" value="YceD"/>
</dbReference>
<comment type="caution">
    <text evidence="1">The sequence shown here is derived from an EMBL/GenBank/DDBJ whole genome shotgun (WGS) entry which is preliminary data.</text>
</comment>
<protein>
    <submittedName>
        <fullName evidence="1">Uncharacterized ACR, COG1399</fullName>
    </submittedName>
</protein>
<name>A0AAQ1UIF1_9BACT</name>
<dbReference type="AlphaFoldDB" id="A0AAQ1UIF1"/>
<gene>
    <name evidence="1" type="ORF">NCTC13063_01122</name>
</gene>
<dbReference type="RefSeq" id="WP_004339968.1">
    <property type="nucleotide sequence ID" value="NZ_CAURJP010000064.1"/>
</dbReference>
<reference evidence="1 2" key="1">
    <citation type="submission" date="2018-06" db="EMBL/GenBank/DDBJ databases">
        <authorList>
            <consortium name="Pathogen Informatics"/>
            <person name="Doyle S."/>
        </authorList>
    </citation>
    <scope>NUCLEOTIDE SEQUENCE [LARGE SCALE GENOMIC DNA]</scope>
    <source>
        <strain evidence="1 2">NCTC13063</strain>
    </source>
</reference>
<sequence length="182" mass="20761">MCSIKSFKIDLKALKEGENTFEYQLADEYFKAIEAPEIQRGNLSCHVSVRRSEDFFELNFHTKGFVHIPCDVCLDDMEQAIETDNRLIAKFGENYSEEDELVTVAEDEGILDIAWFIYEFIVLNIPIRHVHAPGKCNSAMIDVLNHFSPLGEEPSAARSGEDNDEQTMDPRWAALSNLKIED</sequence>
<dbReference type="GeneID" id="93535991"/>
<organism evidence="1 2">
    <name type="scientific">Segatella buccae</name>
    <dbReference type="NCBI Taxonomy" id="28126"/>
    <lineage>
        <taxon>Bacteria</taxon>
        <taxon>Pseudomonadati</taxon>
        <taxon>Bacteroidota</taxon>
        <taxon>Bacteroidia</taxon>
        <taxon>Bacteroidales</taxon>
        <taxon>Prevotellaceae</taxon>
        <taxon>Segatella</taxon>
    </lineage>
</organism>
<dbReference type="EMBL" id="UGTJ01000001">
    <property type="protein sequence ID" value="SUB79850.1"/>
    <property type="molecule type" value="Genomic_DNA"/>
</dbReference>
<proteinExistence type="predicted"/>
<dbReference type="Proteomes" id="UP000255283">
    <property type="component" value="Unassembled WGS sequence"/>
</dbReference>